<sequence>MLTRPPALLHSLFPGCEWQHPSAERSLYLTFDDGPIPEETPWVLDQLADYQAHATFFCVGDNVQRYPGIAQRALTEGHRLANHTQHHLSAWAHPRTTYLHDVARCQETLTKLGLLEAETPPLLRPPYGRLTWPLLRQLRPQYRLIMWSVLTQDYNQNLPAERCLRQAIAATRPGDIVVFHDSQKASRNLRYVLPRYLTHFAEQGFTFATL</sequence>
<evidence type="ECO:0000256" key="2">
    <source>
        <dbReference type="ARBA" id="ARBA00022801"/>
    </source>
</evidence>
<dbReference type="CDD" id="cd10917">
    <property type="entry name" value="CE4_NodB_like_6s_7s"/>
    <property type="match status" value="1"/>
</dbReference>
<dbReference type="GO" id="GO:0046872">
    <property type="term" value="F:metal ion binding"/>
    <property type="evidence" value="ECO:0007669"/>
    <property type="project" value="UniProtKB-KW"/>
</dbReference>
<keyword evidence="1" id="KW-0479">Metal-binding</keyword>
<dbReference type="OrthoDB" id="9812065at2"/>
<protein>
    <submittedName>
        <fullName evidence="4">Polysaccharide deacetylase</fullName>
    </submittedName>
</protein>
<dbReference type="PROSITE" id="PS51677">
    <property type="entry name" value="NODB"/>
    <property type="match status" value="1"/>
</dbReference>
<reference evidence="4 5" key="1">
    <citation type="submission" date="2017-04" db="EMBL/GenBank/DDBJ databases">
        <authorList>
            <person name="Afonso C.L."/>
            <person name="Miller P.J."/>
            <person name="Scott M.A."/>
            <person name="Spackman E."/>
            <person name="Goraichik I."/>
            <person name="Dimitrov K.M."/>
            <person name="Suarez D.L."/>
            <person name="Swayne D.E."/>
        </authorList>
    </citation>
    <scope>NUCLEOTIDE SEQUENCE [LARGE SCALE GENOMIC DNA]</scope>
    <source>
        <strain evidence="4 5">DSM 11622</strain>
    </source>
</reference>
<gene>
    <name evidence="4" type="ORF">SAMN00120144_2920</name>
</gene>
<dbReference type="InterPro" id="IPR050248">
    <property type="entry name" value="Polysacc_deacetylase_ArnD"/>
</dbReference>
<dbReference type="RefSeq" id="WP_084444867.1">
    <property type="nucleotide sequence ID" value="NZ_FWWW01000062.1"/>
</dbReference>
<evidence type="ECO:0000313" key="5">
    <source>
        <dbReference type="Proteomes" id="UP000192266"/>
    </source>
</evidence>
<dbReference type="Pfam" id="PF01522">
    <property type="entry name" value="Polysacc_deac_1"/>
    <property type="match status" value="1"/>
</dbReference>
<dbReference type="GO" id="GO:0016810">
    <property type="term" value="F:hydrolase activity, acting on carbon-nitrogen (but not peptide) bonds"/>
    <property type="evidence" value="ECO:0007669"/>
    <property type="project" value="InterPro"/>
</dbReference>
<dbReference type="InterPro" id="IPR011330">
    <property type="entry name" value="Glyco_hydro/deAcase_b/a-brl"/>
</dbReference>
<dbReference type="PANTHER" id="PTHR10587:SF133">
    <property type="entry name" value="CHITIN DEACETYLASE 1-RELATED"/>
    <property type="match status" value="1"/>
</dbReference>
<keyword evidence="2" id="KW-0378">Hydrolase</keyword>
<organism evidence="4 5">
    <name type="scientific">Hymenobacter roseosalivarius DSM 11622</name>
    <dbReference type="NCBI Taxonomy" id="645990"/>
    <lineage>
        <taxon>Bacteria</taxon>
        <taxon>Pseudomonadati</taxon>
        <taxon>Bacteroidota</taxon>
        <taxon>Cytophagia</taxon>
        <taxon>Cytophagales</taxon>
        <taxon>Hymenobacteraceae</taxon>
        <taxon>Hymenobacter</taxon>
    </lineage>
</organism>
<evidence type="ECO:0000256" key="1">
    <source>
        <dbReference type="ARBA" id="ARBA00022723"/>
    </source>
</evidence>
<proteinExistence type="predicted"/>
<dbReference type="Proteomes" id="UP000192266">
    <property type="component" value="Unassembled WGS sequence"/>
</dbReference>
<keyword evidence="5" id="KW-1185">Reference proteome</keyword>
<dbReference type="Gene3D" id="3.20.20.370">
    <property type="entry name" value="Glycoside hydrolase/deacetylase"/>
    <property type="match status" value="1"/>
</dbReference>
<feature type="domain" description="NodB homology" evidence="3">
    <location>
        <begin position="25"/>
        <end position="208"/>
    </location>
</feature>
<dbReference type="GO" id="GO:0016020">
    <property type="term" value="C:membrane"/>
    <property type="evidence" value="ECO:0007669"/>
    <property type="project" value="TreeGrafter"/>
</dbReference>
<dbReference type="EMBL" id="FWWW01000062">
    <property type="protein sequence ID" value="SMB93241.1"/>
    <property type="molecule type" value="Genomic_DNA"/>
</dbReference>
<accession>A0A1W1VJK9</accession>
<dbReference type="PANTHER" id="PTHR10587">
    <property type="entry name" value="GLYCOSYL TRANSFERASE-RELATED"/>
    <property type="match status" value="1"/>
</dbReference>
<evidence type="ECO:0000313" key="4">
    <source>
        <dbReference type="EMBL" id="SMB93241.1"/>
    </source>
</evidence>
<dbReference type="STRING" id="645990.SAMN00120144_2920"/>
<evidence type="ECO:0000259" key="3">
    <source>
        <dbReference type="PROSITE" id="PS51677"/>
    </source>
</evidence>
<dbReference type="GO" id="GO:0005975">
    <property type="term" value="P:carbohydrate metabolic process"/>
    <property type="evidence" value="ECO:0007669"/>
    <property type="project" value="InterPro"/>
</dbReference>
<dbReference type="InterPro" id="IPR002509">
    <property type="entry name" value="NODB_dom"/>
</dbReference>
<name>A0A1W1VJK9_9BACT</name>
<dbReference type="AlphaFoldDB" id="A0A1W1VJK9"/>
<dbReference type="SUPFAM" id="SSF88713">
    <property type="entry name" value="Glycoside hydrolase/deacetylase"/>
    <property type="match status" value="1"/>
</dbReference>